<evidence type="ECO:0000256" key="1">
    <source>
        <dbReference type="SAM" id="MobiDB-lite"/>
    </source>
</evidence>
<reference evidence="2" key="1">
    <citation type="submission" date="2021-09" db="EMBL/GenBank/DDBJ databases">
        <title>The genome of Mauremys mutica provides insights into the evolution of semi-aquatic lifestyle.</title>
        <authorList>
            <person name="Gong S."/>
            <person name="Gao Y."/>
        </authorList>
    </citation>
    <scope>NUCLEOTIDE SEQUENCE</scope>
    <source>
        <strain evidence="2">MM-2020</strain>
        <tissue evidence="2">Muscle</tissue>
    </source>
</reference>
<sequence length="106" mass="11743">MTKRGFARIRKQISFFPQAPDAAEKTSCKDLISLKTNNEQRHQTATPTEKDGRTQAQNGVWKPVKSTWVEGILRGCLIKEEHSSAAVSTGWVLSCGNVVNQLDTLT</sequence>
<accession>A0A9D4AR82</accession>
<proteinExistence type="predicted"/>
<evidence type="ECO:0000313" key="3">
    <source>
        <dbReference type="Proteomes" id="UP000827986"/>
    </source>
</evidence>
<feature type="region of interest" description="Disordered" evidence="1">
    <location>
        <begin position="34"/>
        <end position="59"/>
    </location>
</feature>
<gene>
    <name evidence="2" type="ORF">KIL84_016966</name>
</gene>
<keyword evidence="3" id="KW-1185">Reference proteome</keyword>
<name>A0A9D4AR82_9SAUR</name>
<dbReference type="Proteomes" id="UP000827986">
    <property type="component" value="Unassembled WGS sequence"/>
</dbReference>
<dbReference type="EMBL" id="JAHDVG010000482">
    <property type="protein sequence ID" value="KAH1173127.1"/>
    <property type="molecule type" value="Genomic_DNA"/>
</dbReference>
<evidence type="ECO:0000313" key="2">
    <source>
        <dbReference type="EMBL" id="KAH1173127.1"/>
    </source>
</evidence>
<protein>
    <submittedName>
        <fullName evidence="2">Uncharacterized protein</fullName>
    </submittedName>
</protein>
<dbReference type="AlphaFoldDB" id="A0A9D4AR82"/>
<organism evidence="2 3">
    <name type="scientific">Mauremys mutica</name>
    <name type="common">yellowpond turtle</name>
    <dbReference type="NCBI Taxonomy" id="74926"/>
    <lineage>
        <taxon>Eukaryota</taxon>
        <taxon>Metazoa</taxon>
        <taxon>Chordata</taxon>
        <taxon>Craniata</taxon>
        <taxon>Vertebrata</taxon>
        <taxon>Euteleostomi</taxon>
        <taxon>Archelosauria</taxon>
        <taxon>Testudinata</taxon>
        <taxon>Testudines</taxon>
        <taxon>Cryptodira</taxon>
        <taxon>Durocryptodira</taxon>
        <taxon>Testudinoidea</taxon>
        <taxon>Geoemydidae</taxon>
        <taxon>Geoemydinae</taxon>
        <taxon>Mauremys</taxon>
    </lineage>
</organism>
<feature type="compositionally biased region" description="Basic and acidic residues" evidence="1">
    <location>
        <begin position="38"/>
        <end position="53"/>
    </location>
</feature>
<comment type="caution">
    <text evidence="2">The sequence shown here is derived from an EMBL/GenBank/DDBJ whole genome shotgun (WGS) entry which is preliminary data.</text>
</comment>